<feature type="transmembrane region" description="Helical" evidence="5">
    <location>
        <begin position="177"/>
        <end position="195"/>
    </location>
</feature>
<dbReference type="PROSITE" id="PS50850">
    <property type="entry name" value="MFS"/>
    <property type="match status" value="1"/>
</dbReference>
<name>F6ZGF5_CIOIN</name>
<evidence type="ECO:0000256" key="3">
    <source>
        <dbReference type="ARBA" id="ARBA00022989"/>
    </source>
</evidence>
<dbReference type="Pfam" id="PF00083">
    <property type="entry name" value="Sugar_tr"/>
    <property type="match status" value="1"/>
</dbReference>
<dbReference type="GO" id="GO:0022857">
    <property type="term" value="F:transmembrane transporter activity"/>
    <property type="evidence" value="ECO:0007669"/>
    <property type="project" value="InterPro"/>
</dbReference>
<dbReference type="SUPFAM" id="SSF103473">
    <property type="entry name" value="MFS general substrate transporter"/>
    <property type="match status" value="1"/>
</dbReference>
<dbReference type="InterPro" id="IPR020846">
    <property type="entry name" value="MFS_dom"/>
</dbReference>
<feature type="transmembrane region" description="Helical" evidence="5">
    <location>
        <begin position="207"/>
        <end position="225"/>
    </location>
</feature>
<dbReference type="AlphaFoldDB" id="F6ZGF5"/>
<dbReference type="Proteomes" id="UP000008144">
    <property type="component" value="Chromosome 1"/>
</dbReference>
<evidence type="ECO:0000256" key="1">
    <source>
        <dbReference type="ARBA" id="ARBA00004141"/>
    </source>
</evidence>
<dbReference type="InParanoid" id="F6ZGF5"/>
<dbReference type="HOGENOM" id="CLU_001265_33_3_1"/>
<dbReference type="PANTHER" id="PTHR24064">
    <property type="entry name" value="SOLUTE CARRIER FAMILY 22 MEMBER"/>
    <property type="match status" value="1"/>
</dbReference>
<evidence type="ECO:0000313" key="8">
    <source>
        <dbReference type="Proteomes" id="UP000008144"/>
    </source>
</evidence>
<proteinExistence type="predicted"/>
<evidence type="ECO:0000313" key="7">
    <source>
        <dbReference type="Ensembl" id="ENSCINP00000012538.3"/>
    </source>
</evidence>
<keyword evidence="8" id="KW-1185">Reference proteome</keyword>
<dbReference type="GO" id="GO:0016020">
    <property type="term" value="C:membrane"/>
    <property type="evidence" value="ECO:0007669"/>
    <property type="project" value="UniProtKB-SubCell"/>
</dbReference>
<feature type="transmembrane region" description="Helical" evidence="5">
    <location>
        <begin position="153"/>
        <end position="170"/>
    </location>
</feature>
<feature type="domain" description="Major facilitator superfamily (MFS) profile" evidence="6">
    <location>
        <begin position="86"/>
        <end position="328"/>
    </location>
</feature>
<dbReference type="InterPro" id="IPR036259">
    <property type="entry name" value="MFS_trans_sf"/>
</dbReference>
<protein>
    <recommendedName>
        <fullName evidence="6">Major facilitator superfamily (MFS) profile domain-containing protein</fullName>
    </recommendedName>
</protein>
<reference evidence="7" key="4">
    <citation type="submission" date="2025-09" db="UniProtKB">
        <authorList>
            <consortium name="Ensembl"/>
        </authorList>
    </citation>
    <scope>IDENTIFICATION</scope>
</reference>
<feature type="transmembrane region" description="Helical" evidence="5">
    <location>
        <begin position="264"/>
        <end position="283"/>
    </location>
</feature>
<reference evidence="8" key="1">
    <citation type="journal article" date="2002" name="Science">
        <title>The draft genome of Ciona intestinalis: insights into chordate and vertebrate origins.</title>
        <authorList>
            <person name="Dehal P."/>
            <person name="Satou Y."/>
            <person name="Campbell R.K."/>
            <person name="Chapman J."/>
            <person name="Degnan B."/>
            <person name="De Tomaso A."/>
            <person name="Davidson B."/>
            <person name="Di Gregorio A."/>
            <person name="Gelpke M."/>
            <person name="Goodstein D.M."/>
            <person name="Harafuji N."/>
            <person name="Hastings K.E."/>
            <person name="Ho I."/>
            <person name="Hotta K."/>
            <person name="Huang W."/>
            <person name="Kawashima T."/>
            <person name="Lemaire P."/>
            <person name="Martinez D."/>
            <person name="Meinertzhagen I.A."/>
            <person name="Necula S."/>
            <person name="Nonaka M."/>
            <person name="Putnam N."/>
            <person name="Rash S."/>
            <person name="Saiga H."/>
            <person name="Satake M."/>
            <person name="Terry A."/>
            <person name="Yamada L."/>
            <person name="Wang H.G."/>
            <person name="Awazu S."/>
            <person name="Azumi K."/>
            <person name="Boore J."/>
            <person name="Branno M."/>
            <person name="Chin-Bow S."/>
            <person name="DeSantis R."/>
            <person name="Doyle S."/>
            <person name="Francino P."/>
            <person name="Keys D.N."/>
            <person name="Haga S."/>
            <person name="Hayashi H."/>
            <person name="Hino K."/>
            <person name="Imai K.S."/>
            <person name="Inaba K."/>
            <person name="Kano S."/>
            <person name="Kobayashi K."/>
            <person name="Kobayashi M."/>
            <person name="Lee B.I."/>
            <person name="Makabe K.W."/>
            <person name="Manohar C."/>
            <person name="Matassi G."/>
            <person name="Medina M."/>
            <person name="Mochizuki Y."/>
            <person name="Mount S."/>
            <person name="Morishita T."/>
            <person name="Miura S."/>
            <person name="Nakayama A."/>
            <person name="Nishizaka S."/>
            <person name="Nomoto H."/>
            <person name="Ohta F."/>
            <person name="Oishi K."/>
            <person name="Rigoutsos I."/>
            <person name="Sano M."/>
            <person name="Sasaki A."/>
            <person name="Sasakura Y."/>
            <person name="Shoguchi E."/>
            <person name="Shin-i T."/>
            <person name="Spagnuolo A."/>
            <person name="Stainier D."/>
            <person name="Suzuki M.M."/>
            <person name="Tassy O."/>
            <person name="Takatori N."/>
            <person name="Tokuoka M."/>
            <person name="Yagi K."/>
            <person name="Yoshizaki F."/>
            <person name="Wada S."/>
            <person name="Zhang C."/>
            <person name="Hyatt P.D."/>
            <person name="Larimer F."/>
            <person name="Detter C."/>
            <person name="Doggett N."/>
            <person name="Glavina T."/>
            <person name="Hawkins T."/>
            <person name="Richardson P."/>
            <person name="Lucas S."/>
            <person name="Kohara Y."/>
            <person name="Levine M."/>
            <person name="Satoh N."/>
            <person name="Rokhsar D.S."/>
        </authorList>
    </citation>
    <scope>NUCLEOTIDE SEQUENCE [LARGE SCALE GENOMIC DNA]</scope>
</reference>
<reference evidence="7" key="2">
    <citation type="journal article" date="2008" name="Genome Biol.">
        <title>Improved genome assembly and evidence-based global gene model set for the chordate Ciona intestinalis: new insight into intron and operon populations.</title>
        <authorList>
            <person name="Satou Y."/>
            <person name="Mineta K."/>
            <person name="Ogasawara M."/>
            <person name="Sasakura Y."/>
            <person name="Shoguchi E."/>
            <person name="Ueno K."/>
            <person name="Yamada L."/>
            <person name="Matsumoto J."/>
            <person name="Wasserscheid J."/>
            <person name="Dewar K."/>
            <person name="Wiley G.B."/>
            <person name="Macmil S.L."/>
            <person name="Roe B.A."/>
            <person name="Zeller R.W."/>
            <person name="Hastings K.E."/>
            <person name="Lemaire P."/>
            <person name="Lindquist E."/>
            <person name="Endo T."/>
            <person name="Hotta K."/>
            <person name="Inaba K."/>
        </authorList>
    </citation>
    <scope>NUCLEOTIDE SEQUENCE [LARGE SCALE GENOMIC DNA]</scope>
    <source>
        <strain evidence="7">wild type</strain>
    </source>
</reference>
<evidence type="ECO:0000256" key="2">
    <source>
        <dbReference type="ARBA" id="ARBA00022692"/>
    </source>
</evidence>
<evidence type="ECO:0000259" key="6">
    <source>
        <dbReference type="PROSITE" id="PS50850"/>
    </source>
</evidence>
<dbReference type="Ensembl" id="ENSCINT00000012538.3">
    <property type="protein sequence ID" value="ENSCINP00000012538.3"/>
    <property type="gene ID" value="ENSCING00000006073.3"/>
</dbReference>
<evidence type="ECO:0000256" key="5">
    <source>
        <dbReference type="SAM" id="Phobius"/>
    </source>
</evidence>
<keyword evidence="3 5" id="KW-1133">Transmembrane helix</keyword>
<dbReference type="EMBL" id="EAAA01000394">
    <property type="status" value="NOT_ANNOTATED_CDS"/>
    <property type="molecule type" value="Genomic_DNA"/>
</dbReference>
<evidence type="ECO:0000256" key="4">
    <source>
        <dbReference type="ARBA" id="ARBA00023136"/>
    </source>
</evidence>
<comment type="subcellular location">
    <subcellularLocation>
        <location evidence="1">Membrane</location>
        <topology evidence="1">Multi-pass membrane protein</topology>
    </subcellularLocation>
</comment>
<keyword evidence="2 5" id="KW-0812">Transmembrane</keyword>
<accession>F6ZGF5</accession>
<keyword evidence="4 5" id="KW-0472">Membrane</keyword>
<dbReference type="GeneTree" id="ENSGT00940000162538"/>
<sequence>MFSFDNVIDDITGNGIFQILLVLFVSCISCPNCFTITASVFIGGMPDSRCRIEPYDNSTIFPNATNDQITKMFIPINELTKKPDRCLKYLYNVTCSDTQDPTCLFGNNDTNNVKTMVNCDAEYIFDRSLFQETIVTEWDLVCDKMTSSFASSSLFYLGVLFASLYGGFVSDRIGRMTVYRASTILALVVGVSISFSPNIQTYTALRLIMALVYFPCVVSGFVYVIEISPKRWRTLVGMVFNSIFGLGSMVFSLLAITWRDWRALQLAKTIIGFGPFVLLSWFIPESPRLQFAKNKWRQARRTCEMMAKRNKTVLSDDIWRKTEEHFAE</sequence>
<dbReference type="InterPro" id="IPR005828">
    <property type="entry name" value="MFS_sugar_transport-like"/>
</dbReference>
<organism evidence="7 8">
    <name type="scientific">Ciona intestinalis</name>
    <name type="common">Transparent sea squirt</name>
    <name type="synonym">Ascidia intestinalis</name>
    <dbReference type="NCBI Taxonomy" id="7719"/>
    <lineage>
        <taxon>Eukaryota</taxon>
        <taxon>Metazoa</taxon>
        <taxon>Chordata</taxon>
        <taxon>Tunicata</taxon>
        <taxon>Ascidiacea</taxon>
        <taxon>Phlebobranchia</taxon>
        <taxon>Cionidae</taxon>
        <taxon>Ciona</taxon>
    </lineage>
</organism>
<reference evidence="7" key="3">
    <citation type="submission" date="2025-08" db="UniProtKB">
        <authorList>
            <consortium name="Ensembl"/>
        </authorList>
    </citation>
    <scope>IDENTIFICATION</scope>
</reference>
<feature type="transmembrane region" description="Helical" evidence="5">
    <location>
        <begin position="237"/>
        <end position="258"/>
    </location>
</feature>
<dbReference type="Gene3D" id="1.20.1250.20">
    <property type="entry name" value="MFS general substrate transporter like domains"/>
    <property type="match status" value="1"/>
</dbReference>